<dbReference type="STRING" id="1433126.BN938_1049"/>
<dbReference type="InterPro" id="IPR050347">
    <property type="entry name" value="Bact_Beta-galactosidase"/>
</dbReference>
<gene>
    <name evidence="10" type="ORF">BN938_1049</name>
</gene>
<evidence type="ECO:0000256" key="4">
    <source>
        <dbReference type="ARBA" id="ARBA00022801"/>
    </source>
</evidence>
<dbReference type="GO" id="GO:0005990">
    <property type="term" value="P:lactose catabolic process"/>
    <property type="evidence" value="ECO:0007669"/>
    <property type="project" value="TreeGrafter"/>
</dbReference>
<comment type="similarity">
    <text evidence="2">Belongs to the glycosyl hydrolase 2 family.</text>
</comment>
<dbReference type="InterPro" id="IPR006103">
    <property type="entry name" value="Glyco_hydro_2_cat"/>
</dbReference>
<dbReference type="AlphaFoldDB" id="A0A060R7C3"/>
<evidence type="ECO:0000256" key="6">
    <source>
        <dbReference type="SAM" id="SignalP"/>
    </source>
</evidence>
<dbReference type="Pfam" id="PF02837">
    <property type="entry name" value="Glyco_hydro_2_N"/>
    <property type="match status" value="1"/>
</dbReference>
<dbReference type="InterPro" id="IPR017853">
    <property type="entry name" value="GH"/>
</dbReference>
<dbReference type="OrthoDB" id="1002534at2"/>
<dbReference type="Gene3D" id="2.60.40.10">
    <property type="entry name" value="Immunoglobulins"/>
    <property type="match status" value="2"/>
</dbReference>
<feature type="chain" id="PRO_5001585708" description="beta-galactosidase" evidence="6">
    <location>
        <begin position="20"/>
        <end position="677"/>
    </location>
</feature>
<evidence type="ECO:0000313" key="10">
    <source>
        <dbReference type="EMBL" id="CDN31146.1"/>
    </source>
</evidence>
<reference evidence="10 11" key="1">
    <citation type="journal article" date="2015" name="Genome Announc.">
        <title>Complete Genome Sequence of the Novel Leech Symbiont Mucinivorans hirudinis M3T.</title>
        <authorList>
            <person name="Nelson M.C."/>
            <person name="Bomar L."/>
            <person name="Graf J."/>
        </authorList>
    </citation>
    <scope>NUCLEOTIDE SEQUENCE [LARGE SCALE GENOMIC DNA]</scope>
    <source>
        <strain evidence="11">M3</strain>
    </source>
</reference>
<feature type="domain" description="Glycoside hydrolase family 2 immunoglobulin-like beta-sandwich" evidence="7">
    <location>
        <begin position="230"/>
        <end position="339"/>
    </location>
</feature>
<keyword evidence="5 10" id="KW-0326">Glycosidase</keyword>
<evidence type="ECO:0000256" key="1">
    <source>
        <dbReference type="ARBA" id="ARBA00001412"/>
    </source>
</evidence>
<dbReference type="EC" id="3.2.1.23" evidence="3"/>
<evidence type="ECO:0000256" key="2">
    <source>
        <dbReference type="ARBA" id="ARBA00007401"/>
    </source>
</evidence>
<dbReference type="InterPro" id="IPR036156">
    <property type="entry name" value="Beta-gal/glucu_dom_sf"/>
</dbReference>
<dbReference type="Pfam" id="PF00703">
    <property type="entry name" value="Glyco_hydro_2"/>
    <property type="match status" value="1"/>
</dbReference>
<keyword evidence="6" id="KW-0732">Signal</keyword>
<dbReference type="InterPro" id="IPR008979">
    <property type="entry name" value="Galactose-bd-like_sf"/>
</dbReference>
<accession>A0A060R7C3</accession>
<dbReference type="GO" id="GO:0004565">
    <property type="term" value="F:beta-galactosidase activity"/>
    <property type="evidence" value="ECO:0007669"/>
    <property type="project" value="UniProtKB-EC"/>
</dbReference>
<dbReference type="Gene3D" id="2.60.120.260">
    <property type="entry name" value="Galactose-binding domain-like"/>
    <property type="match status" value="1"/>
</dbReference>
<dbReference type="InterPro" id="IPR013783">
    <property type="entry name" value="Ig-like_fold"/>
</dbReference>
<dbReference type="InterPro" id="IPR006102">
    <property type="entry name" value="Ig-like_GH2"/>
</dbReference>
<dbReference type="eggNOG" id="COG3250">
    <property type="taxonomic scope" value="Bacteria"/>
</dbReference>
<evidence type="ECO:0000313" key="11">
    <source>
        <dbReference type="Proteomes" id="UP000027616"/>
    </source>
</evidence>
<dbReference type="SUPFAM" id="SSF49303">
    <property type="entry name" value="beta-Galactosidase/glucuronidase domain"/>
    <property type="match status" value="2"/>
</dbReference>
<evidence type="ECO:0000259" key="9">
    <source>
        <dbReference type="Pfam" id="PF02837"/>
    </source>
</evidence>
<feature type="domain" description="Glycoside hydrolase family 2 catalytic" evidence="8">
    <location>
        <begin position="341"/>
        <end position="509"/>
    </location>
</feature>
<dbReference type="SUPFAM" id="SSF51445">
    <property type="entry name" value="(Trans)glycosidases"/>
    <property type="match status" value="1"/>
</dbReference>
<name>A0A060R7C3_9BACT</name>
<dbReference type="HOGENOM" id="CLU_002346_3_2_10"/>
<dbReference type="InterPro" id="IPR006101">
    <property type="entry name" value="Glyco_hydro_2"/>
</dbReference>
<evidence type="ECO:0000259" key="8">
    <source>
        <dbReference type="Pfam" id="PF02836"/>
    </source>
</evidence>
<dbReference type="KEGG" id="rbc:BN938_1049"/>
<evidence type="ECO:0000256" key="3">
    <source>
        <dbReference type="ARBA" id="ARBA00012756"/>
    </source>
</evidence>
<feature type="signal peptide" evidence="6">
    <location>
        <begin position="1"/>
        <end position="19"/>
    </location>
</feature>
<comment type="catalytic activity">
    <reaction evidence="1">
        <text>Hydrolysis of terminal non-reducing beta-D-galactose residues in beta-D-galactosides.</text>
        <dbReference type="EC" id="3.2.1.23"/>
    </reaction>
</comment>
<keyword evidence="4 10" id="KW-0378">Hydrolase</keyword>
<dbReference type="Proteomes" id="UP000027616">
    <property type="component" value="Chromosome I"/>
</dbReference>
<dbReference type="GO" id="GO:0009341">
    <property type="term" value="C:beta-galactosidase complex"/>
    <property type="evidence" value="ECO:0007669"/>
    <property type="project" value="TreeGrafter"/>
</dbReference>
<dbReference type="SUPFAM" id="SSF49785">
    <property type="entry name" value="Galactose-binding domain-like"/>
    <property type="match status" value="1"/>
</dbReference>
<sequence length="677" mass="76460">MRHIIISAMLFSCALSAVAQGITSSNRELSRPVFMSYRNTQSALRGEWSESENYSPLSGEWFVKWFDNPRHIDTMMLKTNAVTSDLKKITLPAAFRLQGVGGEAIFAEKAYTFLKDSPLKNDFAKPRGGAALLMRDFSVPFDYLDKAVFFHIGAASAAVTLYINGVKVGYSTDSRNPAEFDITKYIVRGRNRAALVVDEFCDGSYLEDQTGWRLGGVNREIYLFAQPKIRVRDYTVRTTLDPTYKNGLLETALLLKTQLLNPHTVTVYYDLYDPDGNLVNQAQKDVQIGMRYQDTVRFTATILDVKQWSDETPNLYTILYRIKRDTKWSEFIAVKSGFRTVEIKDGRLLVNGKAPKIKGVNLAEFSPSTGNVQSKEDIEKVLKQIKERGFNAIRTDGYPLQNYFYELCDRMGLYVWDVANINAQGIGTSIYKGRTLANDPAWRDEFIFRVDNTYQRNKAHTSVIMWGLGDNAGNGYNMYEAYLMLKAQEQTRPIAYNGAGLEFNSDIFCPDNFDLSKLAQIKPIMDGQPVILSRCTEAVWDVEGVQGGFLTRWQSPAISAGGKFARLSDDYRLQQLGSGKVELPNAESFDLGKRPVVVREVKRGVYEFENNLQFANLKDINIDYQIIQKGKVKESGRIAVDVAPGERGAAKLKIPILQKISKAEIVIRVGYFGEFRF</sequence>
<dbReference type="Gene3D" id="3.20.20.80">
    <property type="entry name" value="Glycosidases"/>
    <property type="match status" value="1"/>
</dbReference>
<keyword evidence="11" id="KW-1185">Reference proteome</keyword>
<dbReference type="PANTHER" id="PTHR46323">
    <property type="entry name" value="BETA-GALACTOSIDASE"/>
    <property type="match status" value="1"/>
</dbReference>
<protein>
    <recommendedName>
        <fullName evidence="3">beta-galactosidase</fullName>
        <ecNumber evidence="3">3.2.1.23</ecNumber>
    </recommendedName>
</protein>
<evidence type="ECO:0000256" key="5">
    <source>
        <dbReference type="ARBA" id="ARBA00023295"/>
    </source>
</evidence>
<feature type="domain" description="Glycosyl hydrolases family 2 sugar binding" evidence="9">
    <location>
        <begin position="57"/>
        <end position="227"/>
    </location>
</feature>
<organism evidence="10 11">
    <name type="scientific">Mucinivorans hirudinis</name>
    <dbReference type="NCBI Taxonomy" id="1433126"/>
    <lineage>
        <taxon>Bacteria</taxon>
        <taxon>Pseudomonadati</taxon>
        <taxon>Bacteroidota</taxon>
        <taxon>Bacteroidia</taxon>
        <taxon>Bacteroidales</taxon>
        <taxon>Rikenellaceae</taxon>
        <taxon>Mucinivorans</taxon>
    </lineage>
</organism>
<proteinExistence type="inferred from homology"/>
<dbReference type="EMBL" id="HG934468">
    <property type="protein sequence ID" value="CDN31146.1"/>
    <property type="molecule type" value="Genomic_DNA"/>
</dbReference>
<dbReference type="PRINTS" id="PR00132">
    <property type="entry name" value="GLHYDRLASE2"/>
</dbReference>
<dbReference type="Pfam" id="PF02836">
    <property type="entry name" value="Glyco_hydro_2_C"/>
    <property type="match status" value="1"/>
</dbReference>
<dbReference type="PANTHER" id="PTHR46323:SF2">
    <property type="entry name" value="BETA-GALACTOSIDASE"/>
    <property type="match status" value="1"/>
</dbReference>
<dbReference type="InterPro" id="IPR006104">
    <property type="entry name" value="Glyco_hydro_2_N"/>
</dbReference>
<evidence type="ECO:0000259" key="7">
    <source>
        <dbReference type="Pfam" id="PF00703"/>
    </source>
</evidence>